<dbReference type="InterPro" id="IPR029058">
    <property type="entry name" value="AB_hydrolase_fold"/>
</dbReference>
<evidence type="ECO:0000256" key="1">
    <source>
        <dbReference type="ARBA" id="ARBA00004613"/>
    </source>
</evidence>
<dbReference type="Pfam" id="PF00151">
    <property type="entry name" value="Lipase"/>
    <property type="match status" value="1"/>
</dbReference>
<dbReference type="InterPro" id="IPR000734">
    <property type="entry name" value="TAG_lipase"/>
</dbReference>
<comment type="subcellular location">
    <subcellularLocation>
        <location evidence="1">Secreted</location>
    </subcellularLocation>
</comment>
<reference evidence="6 7" key="1">
    <citation type="journal article" date="2016" name="Genome Biol. Evol.">
        <title>Gene Family Evolution Reflects Adaptation to Soil Environmental Stressors in the Genome of the Collembolan Orchesella cincta.</title>
        <authorList>
            <person name="Faddeeva-Vakhrusheva A."/>
            <person name="Derks M.F."/>
            <person name="Anvar S.Y."/>
            <person name="Agamennone V."/>
            <person name="Suring W."/>
            <person name="Smit S."/>
            <person name="van Straalen N.M."/>
            <person name="Roelofs D."/>
        </authorList>
    </citation>
    <scope>NUCLEOTIDE SEQUENCE [LARGE SCALE GENOMIC DNA]</scope>
    <source>
        <tissue evidence="6">Mixed pool</tissue>
    </source>
</reference>
<evidence type="ECO:0000256" key="2">
    <source>
        <dbReference type="ARBA" id="ARBA00010701"/>
    </source>
</evidence>
<dbReference type="PROSITE" id="PS51257">
    <property type="entry name" value="PROKAR_LIPOPROTEIN"/>
    <property type="match status" value="1"/>
</dbReference>
<dbReference type="GO" id="GO:0005615">
    <property type="term" value="C:extracellular space"/>
    <property type="evidence" value="ECO:0007669"/>
    <property type="project" value="TreeGrafter"/>
</dbReference>
<keyword evidence="3" id="KW-0964">Secreted</keyword>
<comment type="similarity">
    <text evidence="2 4">Belongs to the AB hydrolase superfamily. Lipase family.</text>
</comment>
<evidence type="ECO:0000259" key="5">
    <source>
        <dbReference type="Pfam" id="PF00151"/>
    </source>
</evidence>
<dbReference type="AlphaFoldDB" id="A0A1D2MDF6"/>
<dbReference type="PANTHER" id="PTHR11610">
    <property type="entry name" value="LIPASE"/>
    <property type="match status" value="1"/>
</dbReference>
<comment type="caution">
    <text evidence="6">The sequence shown here is derived from an EMBL/GenBank/DDBJ whole genome shotgun (WGS) entry which is preliminary data.</text>
</comment>
<evidence type="ECO:0000313" key="7">
    <source>
        <dbReference type="Proteomes" id="UP000094527"/>
    </source>
</evidence>
<dbReference type="GO" id="GO:0016298">
    <property type="term" value="F:lipase activity"/>
    <property type="evidence" value="ECO:0007669"/>
    <property type="project" value="InterPro"/>
</dbReference>
<protein>
    <submittedName>
        <fullName evidence="6">Phospholipase A1</fullName>
    </submittedName>
</protein>
<proteinExistence type="inferred from homology"/>
<keyword evidence="7" id="KW-1185">Reference proteome</keyword>
<dbReference type="GO" id="GO:0016042">
    <property type="term" value="P:lipid catabolic process"/>
    <property type="evidence" value="ECO:0007669"/>
    <property type="project" value="TreeGrafter"/>
</dbReference>
<feature type="domain" description="Lipase" evidence="5">
    <location>
        <begin position="40"/>
        <end position="298"/>
    </location>
</feature>
<evidence type="ECO:0000256" key="3">
    <source>
        <dbReference type="ARBA" id="ARBA00022525"/>
    </source>
</evidence>
<sequence length="321" mass="34581">MHKIINCLSIISIGCLGGLSLISARPQIRDGEGIKFYYFPTPNEPFEITYNDIESLNASNIKPATKTIFLIDGFTSTSTSPMNTYTKNNFSGRADVNLILVDWGSLSGAELKKENLLDIIYAYMVAFGNCATAGQRIAEFFQFLRANKQIEFGDITLISHSLGCHVAGAAGRSTNALFGEKIGRIVGLDPALQFTQWEQGLRLGVGDAEAVEIYHTNRNGAGDSNFATGDIMYVNGGDNQPCGESDPEVILGAGSSLCSHSYSWQLYNFALNNDTVKACPCKGATCLCNGCSFECTNPVRVGWHIPSNARGSFHVSAGILA</sequence>
<evidence type="ECO:0000256" key="4">
    <source>
        <dbReference type="RuleBase" id="RU004262"/>
    </source>
</evidence>
<dbReference type="Proteomes" id="UP000094527">
    <property type="component" value="Unassembled WGS sequence"/>
</dbReference>
<dbReference type="InterPro" id="IPR013818">
    <property type="entry name" value="Lipase"/>
</dbReference>
<dbReference type="OrthoDB" id="199913at2759"/>
<dbReference type="STRING" id="48709.A0A1D2MDF6"/>
<organism evidence="6 7">
    <name type="scientific">Orchesella cincta</name>
    <name type="common">Springtail</name>
    <name type="synonym">Podura cincta</name>
    <dbReference type="NCBI Taxonomy" id="48709"/>
    <lineage>
        <taxon>Eukaryota</taxon>
        <taxon>Metazoa</taxon>
        <taxon>Ecdysozoa</taxon>
        <taxon>Arthropoda</taxon>
        <taxon>Hexapoda</taxon>
        <taxon>Collembola</taxon>
        <taxon>Entomobryomorpha</taxon>
        <taxon>Entomobryoidea</taxon>
        <taxon>Orchesellidae</taxon>
        <taxon>Orchesellinae</taxon>
        <taxon>Orchesella</taxon>
    </lineage>
</organism>
<accession>A0A1D2MDF6</accession>
<dbReference type="PANTHER" id="PTHR11610:SF173">
    <property type="entry name" value="LIPASE DOMAIN-CONTAINING PROTEIN-RELATED"/>
    <property type="match status" value="1"/>
</dbReference>
<dbReference type="OMA" id="YHTNRNG"/>
<gene>
    <name evidence="6" type="ORF">Ocin01_15636</name>
</gene>
<evidence type="ECO:0000313" key="6">
    <source>
        <dbReference type="EMBL" id="ODM91047.1"/>
    </source>
</evidence>
<dbReference type="GO" id="GO:0017171">
    <property type="term" value="F:serine hydrolase activity"/>
    <property type="evidence" value="ECO:0007669"/>
    <property type="project" value="TreeGrafter"/>
</dbReference>
<dbReference type="Gene3D" id="3.40.50.1820">
    <property type="entry name" value="alpha/beta hydrolase"/>
    <property type="match status" value="1"/>
</dbReference>
<dbReference type="SUPFAM" id="SSF53474">
    <property type="entry name" value="alpha/beta-Hydrolases"/>
    <property type="match status" value="1"/>
</dbReference>
<dbReference type="EMBL" id="LJIJ01001690">
    <property type="protein sequence ID" value="ODM91047.1"/>
    <property type="molecule type" value="Genomic_DNA"/>
</dbReference>
<name>A0A1D2MDF6_ORCCI</name>